<evidence type="ECO:0000256" key="2">
    <source>
        <dbReference type="ARBA" id="ARBA00022676"/>
    </source>
</evidence>
<name>A0A6G4UXN7_9ACTN</name>
<dbReference type="AlphaFoldDB" id="A0A6G4UXN7"/>
<dbReference type="PANTHER" id="PTHR12526">
    <property type="entry name" value="GLYCOSYLTRANSFERASE"/>
    <property type="match status" value="1"/>
</dbReference>
<accession>A0A6G4UXN7</accession>
<comment type="caution">
    <text evidence="6">The sequence shown here is derived from an EMBL/GenBank/DDBJ whole genome shotgun (WGS) entry which is preliminary data.</text>
</comment>
<dbReference type="InterPro" id="IPR028098">
    <property type="entry name" value="Glyco_trans_4-like_N"/>
</dbReference>
<sequence>MRIALLSYSTKPRGGVVHTLALAEALAAAGQDVTVWSLGRGGDAGFFRPVDPAVRVRIVPFPEGPPDETVGERILRSIATLRAAFDPAPYDIVHAQDCISANAAGRCVRTVHHLDHFTTPELAACHERAIVEPYAHVCVSRSVADELSVGWGLKAEVIPNGVAYERFAATDPAARAAWRSRLGSYVLTVGGIEPRKGSLDLLEAYALLRAEKPGLSLVIAGGETLFDYRDYRARWEERATELGVAPLVLGPVAEEDLPSLVAAADAFAFPSTKEGFGLAAMEALAAGVPLVVRDLPVLREVFGPAARFAATPEDLASELGAELGAAVTDRALARRAAGRALAARHTWEAAAQRHLAFYRSLG</sequence>
<keyword evidence="7" id="KW-1185">Reference proteome</keyword>
<dbReference type="EMBL" id="JAAKZY010000004">
    <property type="protein sequence ID" value="NGO06538.1"/>
    <property type="molecule type" value="Genomic_DNA"/>
</dbReference>
<proteinExistence type="predicted"/>
<evidence type="ECO:0000259" key="5">
    <source>
        <dbReference type="Pfam" id="PF13439"/>
    </source>
</evidence>
<evidence type="ECO:0000256" key="3">
    <source>
        <dbReference type="ARBA" id="ARBA00022679"/>
    </source>
</evidence>
<evidence type="ECO:0000313" key="6">
    <source>
        <dbReference type="EMBL" id="NGO06538.1"/>
    </source>
</evidence>
<dbReference type="CDD" id="cd03801">
    <property type="entry name" value="GT4_PimA-like"/>
    <property type="match status" value="1"/>
</dbReference>
<keyword evidence="3 6" id="KW-0808">Transferase</keyword>
<dbReference type="Gene3D" id="3.40.50.2000">
    <property type="entry name" value="Glycogen Phosphorylase B"/>
    <property type="match status" value="2"/>
</dbReference>
<evidence type="ECO:0000256" key="1">
    <source>
        <dbReference type="ARBA" id="ARBA00021292"/>
    </source>
</evidence>
<feature type="domain" description="Glycosyl transferase family 1" evidence="4">
    <location>
        <begin position="185"/>
        <end position="335"/>
    </location>
</feature>
<dbReference type="PANTHER" id="PTHR12526:SF635">
    <property type="entry name" value="GLYCOSYL TRANSFERASE GROUP 1"/>
    <property type="match status" value="1"/>
</dbReference>
<feature type="domain" description="Glycosyltransferase subfamily 4-like N-terminal" evidence="5">
    <location>
        <begin position="13"/>
        <end position="165"/>
    </location>
</feature>
<dbReference type="Proteomes" id="UP000472335">
    <property type="component" value="Unassembled WGS sequence"/>
</dbReference>
<protein>
    <recommendedName>
        <fullName evidence="1">D-inositol 3-phosphate glycosyltransferase</fullName>
    </recommendedName>
</protein>
<dbReference type="Pfam" id="PF13439">
    <property type="entry name" value="Glyco_transf_4"/>
    <property type="match status" value="1"/>
</dbReference>
<dbReference type="GO" id="GO:0016757">
    <property type="term" value="F:glycosyltransferase activity"/>
    <property type="evidence" value="ECO:0007669"/>
    <property type="project" value="UniProtKB-KW"/>
</dbReference>
<dbReference type="Pfam" id="PF00534">
    <property type="entry name" value="Glycos_transf_1"/>
    <property type="match status" value="1"/>
</dbReference>
<reference evidence="6 7" key="1">
    <citation type="submission" date="2020-02" db="EMBL/GenBank/DDBJ databases">
        <title>Whole-genome analyses of novel actinobacteria.</title>
        <authorList>
            <person name="Sahin N."/>
            <person name="Gencbay T."/>
        </authorList>
    </citation>
    <scope>NUCLEOTIDE SEQUENCE [LARGE SCALE GENOMIC DNA]</scope>
    <source>
        <strain evidence="6 7">HC44</strain>
    </source>
</reference>
<dbReference type="InterPro" id="IPR023986">
    <property type="entry name" value="GlycosylTfrase_MSMEG0565"/>
</dbReference>
<gene>
    <name evidence="6" type="ORF">G5C60_02325</name>
</gene>
<dbReference type="InterPro" id="IPR001296">
    <property type="entry name" value="Glyco_trans_1"/>
</dbReference>
<keyword evidence="2" id="KW-0328">Glycosyltransferase</keyword>
<dbReference type="SUPFAM" id="SSF53756">
    <property type="entry name" value="UDP-Glycosyltransferase/glycogen phosphorylase"/>
    <property type="match status" value="1"/>
</dbReference>
<dbReference type="NCBIfam" id="TIGR04047">
    <property type="entry name" value="MSMEG_0565_glyc"/>
    <property type="match status" value="1"/>
</dbReference>
<evidence type="ECO:0000259" key="4">
    <source>
        <dbReference type="Pfam" id="PF00534"/>
    </source>
</evidence>
<organism evidence="6 7">
    <name type="scientific">Streptomyces scabichelini</name>
    <dbReference type="NCBI Taxonomy" id="2711217"/>
    <lineage>
        <taxon>Bacteria</taxon>
        <taxon>Bacillati</taxon>
        <taxon>Actinomycetota</taxon>
        <taxon>Actinomycetes</taxon>
        <taxon>Kitasatosporales</taxon>
        <taxon>Streptomycetaceae</taxon>
        <taxon>Streptomyces</taxon>
    </lineage>
</organism>
<evidence type="ECO:0000313" key="7">
    <source>
        <dbReference type="Proteomes" id="UP000472335"/>
    </source>
</evidence>